<evidence type="ECO:0000313" key="2">
    <source>
        <dbReference type="Proteomes" id="UP000034164"/>
    </source>
</evidence>
<sequence length="121" mass="13514">MASSIPGHRDRLESIIDFSVQLSLTALQHDQADCRFYSVVEKLQALKELLHQLPIQSMPALKAVTRKTSQPSPATYCAVQRALGGKKMFVRTLDQLSSLQGACLIQDQHHCVIHKYPESLT</sequence>
<name>A0A0G2HTX5_9EURO</name>
<dbReference type="EMBL" id="LCZI01001263">
    <property type="protein sequence ID" value="KKZ61612.1"/>
    <property type="molecule type" value="Genomic_DNA"/>
</dbReference>
<dbReference type="VEuPathDB" id="FungiDB:EMCG_03858"/>
<organism evidence="1 2">
    <name type="scientific">[Emmonsia] crescens</name>
    <dbReference type="NCBI Taxonomy" id="73230"/>
    <lineage>
        <taxon>Eukaryota</taxon>
        <taxon>Fungi</taxon>
        <taxon>Dikarya</taxon>
        <taxon>Ascomycota</taxon>
        <taxon>Pezizomycotina</taxon>
        <taxon>Eurotiomycetes</taxon>
        <taxon>Eurotiomycetidae</taxon>
        <taxon>Onygenales</taxon>
        <taxon>Ajellomycetaceae</taxon>
        <taxon>Emergomyces</taxon>
    </lineage>
</organism>
<dbReference type="Proteomes" id="UP000034164">
    <property type="component" value="Unassembled WGS sequence"/>
</dbReference>
<reference evidence="2" key="1">
    <citation type="journal article" date="2015" name="PLoS Genet.">
        <title>The dynamic genome and transcriptome of the human fungal pathogen Blastomyces and close relative Emmonsia.</title>
        <authorList>
            <person name="Munoz J.F."/>
            <person name="Gauthier G.M."/>
            <person name="Desjardins C.A."/>
            <person name="Gallo J.E."/>
            <person name="Holder J."/>
            <person name="Sullivan T.D."/>
            <person name="Marty A.J."/>
            <person name="Carmen J.C."/>
            <person name="Chen Z."/>
            <person name="Ding L."/>
            <person name="Gujja S."/>
            <person name="Magrini V."/>
            <person name="Misas E."/>
            <person name="Mitreva M."/>
            <person name="Priest M."/>
            <person name="Saif S."/>
            <person name="Whiston E.A."/>
            <person name="Young S."/>
            <person name="Zeng Q."/>
            <person name="Goldman W.E."/>
            <person name="Mardis E.R."/>
            <person name="Taylor J.W."/>
            <person name="McEwen J.G."/>
            <person name="Clay O.K."/>
            <person name="Klein B.S."/>
            <person name="Cuomo C.A."/>
        </authorList>
    </citation>
    <scope>NUCLEOTIDE SEQUENCE [LARGE SCALE GENOMIC DNA]</scope>
    <source>
        <strain evidence="2">UAMH 3008</strain>
    </source>
</reference>
<comment type="caution">
    <text evidence="1">The sequence shown here is derived from an EMBL/GenBank/DDBJ whole genome shotgun (WGS) entry which is preliminary data.</text>
</comment>
<gene>
    <name evidence="1" type="ORF">EMCG_03858</name>
</gene>
<evidence type="ECO:0000313" key="1">
    <source>
        <dbReference type="EMBL" id="KKZ61612.1"/>
    </source>
</evidence>
<proteinExistence type="predicted"/>
<protein>
    <submittedName>
        <fullName evidence="1">Uncharacterized protein</fullName>
    </submittedName>
</protein>
<dbReference type="AlphaFoldDB" id="A0A0G2HTX5"/>
<accession>A0A0G2HTX5</accession>